<dbReference type="GO" id="GO:0043094">
    <property type="term" value="P:metabolic compound salvage"/>
    <property type="evidence" value="ECO:0007669"/>
    <property type="project" value="UniProtKB-UniRule"/>
</dbReference>
<dbReference type="PIRSF" id="PIRSF001491">
    <property type="entry name" value="Ppentomutase"/>
    <property type="match status" value="1"/>
</dbReference>
<dbReference type="EC" id="5.4.2.7" evidence="6 7"/>
<evidence type="ECO:0000256" key="3">
    <source>
        <dbReference type="ARBA" id="ARBA00022723"/>
    </source>
</evidence>
<dbReference type="Gene3D" id="3.30.70.1250">
    <property type="entry name" value="Phosphopentomutase"/>
    <property type="match status" value="1"/>
</dbReference>
<evidence type="ECO:0000313" key="10">
    <source>
        <dbReference type="Proteomes" id="UP000187485"/>
    </source>
</evidence>
<feature type="domain" description="Metalloenzyme" evidence="8">
    <location>
        <begin position="2"/>
        <end position="375"/>
    </location>
</feature>
<gene>
    <name evidence="6" type="primary">deoB</name>
    <name evidence="9" type="ORF">cpu_08480</name>
</gene>
<proteinExistence type="inferred from homology"/>
<dbReference type="UniPathway" id="UPA00087">
    <property type="reaction ID" value="UER00173"/>
</dbReference>
<dbReference type="AlphaFoldDB" id="A0A1L8CTU0"/>
<comment type="catalytic activity">
    <reaction evidence="6">
        <text>alpha-D-ribose 1-phosphate = D-ribose 5-phosphate</text>
        <dbReference type="Rhea" id="RHEA:18793"/>
        <dbReference type="ChEBI" id="CHEBI:57720"/>
        <dbReference type="ChEBI" id="CHEBI:78346"/>
        <dbReference type="EC" id="5.4.2.7"/>
    </reaction>
</comment>
<evidence type="ECO:0000256" key="7">
    <source>
        <dbReference type="NCBIfam" id="TIGR01696"/>
    </source>
</evidence>
<keyword evidence="10" id="KW-1185">Reference proteome</keyword>
<organism evidence="9 10">
    <name type="scientific">Carboxydothermus pertinax</name>
    <dbReference type="NCBI Taxonomy" id="870242"/>
    <lineage>
        <taxon>Bacteria</taxon>
        <taxon>Bacillati</taxon>
        <taxon>Bacillota</taxon>
        <taxon>Clostridia</taxon>
        <taxon>Thermoanaerobacterales</taxon>
        <taxon>Thermoanaerobacteraceae</taxon>
        <taxon>Carboxydothermus</taxon>
    </lineage>
</organism>
<dbReference type="InterPro" id="IPR017850">
    <property type="entry name" value="Alkaline_phosphatase_core_sf"/>
</dbReference>
<dbReference type="STRING" id="870242.cpu_08480"/>
<reference evidence="10" key="1">
    <citation type="submission" date="2016-12" db="EMBL/GenBank/DDBJ databases">
        <title>Draft Genome Sequences od Carboxydothermus pertinax and islandicus, Hydrogenogenic Carboxydotrophic Bacteria.</title>
        <authorList>
            <person name="Fukuyama Y."/>
            <person name="Ohmae K."/>
            <person name="Yoneda Y."/>
            <person name="Yoshida T."/>
            <person name="Sako Y."/>
        </authorList>
    </citation>
    <scope>NUCLEOTIDE SEQUENCE [LARGE SCALE GENOMIC DNA]</scope>
    <source>
        <strain evidence="10">Ug1</strain>
    </source>
</reference>
<dbReference type="Gene3D" id="3.40.720.10">
    <property type="entry name" value="Alkaline Phosphatase, subunit A"/>
    <property type="match status" value="1"/>
</dbReference>
<feature type="binding site" evidence="6">
    <location>
        <position position="324"/>
    </location>
    <ligand>
        <name>Mn(2+)</name>
        <dbReference type="ChEBI" id="CHEBI:29035"/>
        <label>1</label>
    </ligand>
</feature>
<comment type="pathway">
    <text evidence="6">Carbohydrate degradation; 2-deoxy-D-ribose 1-phosphate degradation; D-glyceraldehyde 3-phosphate and acetaldehyde from 2-deoxy-alpha-D-ribose 1-phosphate: step 1/2.</text>
</comment>
<dbReference type="InterPro" id="IPR024052">
    <property type="entry name" value="Phosphopentomutase_DeoB_cap_sf"/>
</dbReference>
<dbReference type="Pfam" id="PF01676">
    <property type="entry name" value="Metalloenzyme"/>
    <property type="match status" value="1"/>
</dbReference>
<feature type="binding site" evidence="6">
    <location>
        <position position="323"/>
    </location>
    <ligand>
        <name>Mn(2+)</name>
        <dbReference type="ChEBI" id="CHEBI:29035"/>
        <label>1</label>
    </ligand>
</feature>
<dbReference type="GO" id="GO:0006015">
    <property type="term" value="P:5-phosphoribose 1-diphosphate biosynthetic process"/>
    <property type="evidence" value="ECO:0007669"/>
    <property type="project" value="UniProtKB-UniPathway"/>
</dbReference>
<comment type="cofactor">
    <cofactor evidence="6">
        <name>Mn(2+)</name>
        <dbReference type="ChEBI" id="CHEBI:29035"/>
    </cofactor>
    <text evidence="6">Binds 2 manganese ions.</text>
</comment>
<keyword evidence="4 6" id="KW-0464">Manganese</keyword>
<dbReference type="EMBL" id="BDJK01000011">
    <property type="protein sequence ID" value="GAV22338.1"/>
    <property type="molecule type" value="Genomic_DNA"/>
</dbReference>
<accession>A0A1L8CTU0</accession>
<dbReference type="GO" id="GO:0006018">
    <property type="term" value="P:2-deoxyribose 1-phosphate catabolic process"/>
    <property type="evidence" value="ECO:0007669"/>
    <property type="project" value="UniProtKB-UniRule"/>
</dbReference>
<comment type="similarity">
    <text evidence="1 6">Belongs to the phosphopentomutase family.</text>
</comment>
<dbReference type="PANTHER" id="PTHR21110:SF0">
    <property type="entry name" value="PHOSPHOPENTOMUTASE"/>
    <property type="match status" value="1"/>
</dbReference>
<dbReference type="CDD" id="cd16009">
    <property type="entry name" value="PPM"/>
    <property type="match status" value="1"/>
</dbReference>
<comment type="function">
    <text evidence="6">Isomerase that catalyzes the conversion of deoxy-ribose 1-phosphate (dRib-1-P) and ribose 1-phosphate (Rib-1-P) to deoxy-ribose 5-phosphate (dRib-5-P) and ribose 5-phosphate (Rib-5-P), respectively.</text>
</comment>
<dbReference type="InterPro" id="IPR010045">
    <property type="entry name" value="DeoB"/>
</dbReference>
<evidence type="ECO:0000256" key="1">
    <source>
        <dbReference type="ARBA" id="ARBA00010373"/>
    </source>
</evidence>
<dbReference type="NCBIfam" id="NF003766">
    <property type="entry name" value="PRK05362.1"/>
    <property type="match status" value="1"/>
</dbReference>
<evidence type="ECO:0000256" key="5">
    <source>
        <dbReference type="ARBA" id="ARBA00023235"/>
    </source>
</evidence>
<keyword evidence="3 6" id="KW-0479">Metal-binding</keyword>
<sequence length="388" mass="43015">MKRAVLIVLDSVGIGELPDAELYGDKGSNTLANTAQKVGGFNLPNLEKLGLGKIHPILGLKDNIKALGAYGKMGEKSPGKDTTTGHWEITGVILDKPFPVYPQGFPLDLIKRFEEAIGRKTLGNKPASGTAIIEELGEEHMRTGYPIVYTSADSVFQIAAHEEIIPLDELYKMCKIARGLLTGEHAVGRVIARPFIGTPGNFKRTANRHDYSLEPTGKTVLDKLVERGYEVFGVGKIYDIFAGRGLTWHESTKNNEDGILKTIDVLNKDFTGLLFTNLVDFDMVYGHRNNAEGYYEALKQFDSYLAEIIERLREEDLLIITADHGCDPTTPSTDHSREYVPLLVYGKRIKEDVNLGIRQTFADIAATLEEIFGLERGVGQSFWGEIRK</sequence>
<evidence type="ECO:0000256" key="2">
    <source>
        <dbReference type="ARBA" id="ARBA00022490"/>
    </source>
</evidence>
<dbReference type="GO" id="GO:0005829">
    <property type="term" value="C:cytosol"/>
    <property type="evidence" value="ECO:0007669"/>
    <property type="project" value="TreeGrafter"/>
</dbReference>
<dbReference type="HAMAP" id="MF_00740">
    <property type="entry name" value="Phosphopentomut"/>
    <property type="match status" value="1"/>
</dbReference>
<feature type="binding site" evidence="6">
    <location>
        <position position="10"/>
    </location>
    <ligand>
        <name>Mn(2+)</name>
        <dbReference type="ChEBI" id="CHEBI:29035"/>
        <label>1</label>
    </ligand>
</feature>
<dbReference type="GO" id="GO:0008973">
    <property type="term" value="F:phosphopentomutase activity"/>
    <property type="evidence" value="ECO:0007669"/>
    <property type="project" value="UniProtKB-UniRule"/>
</dbReference>
<dbReference type="SUPFAM" id="SSF143856">
    <property type="entry name" value="DeoB insert domain-like"/>
    <property type="match status" value="1"/>
</dbReference>
<evidence type="ECO:0000313" key="9">
    <source>
        <dbReference type="EMBL" id="GAV22338.1"/>
    </source>
</evidence>
<dbReference type="Proteomes" id="UP000187485">
    <property type="component" value="Unassembled WGS sequence"/>
</dbReference>
<dbReference type="FunFam" id="3.30.70.1250:FF:000001">
    <property type="entry name" value="Phosphopentomutase"/>
    <property type="match status" value="1"/>
</dbReference>
<protein>
    <recommendedName>
        <fullName evidence="6 7">Phosphopentomutase</fullName>
        <ecNumber evidence="6 7">5.4.2.7</ecNumber>
    </recommendedName>
    <alternativeName>
        <fullName evidence="6">Phosphodeoxyribomutase</fullName>
    </alternativeName>
</protein>
<dbReference type="SUPFAM" id="SSF53649">
    <property type="entry name" value="Alkaline phosphatase-like"/>
    <property type="match status" value="1"/>
</dbReference>
<evidence type="ECO:0000259" key="8">
    <source>
        <dbReference type="Pfam" id="PF01676"/>
    </source>
</evidence>
<dbReference type="NCBIfam" id="TIGR01696">
    <property type="entry name" value="deoB"/>
    <property type="match status" value="1"/>
</dbReference>
<evidence type="ECO:0000256" key="4">
    <source>
        <dbReference type="ARBA" id="ARBA00023211"/>
    </source>
</evidence>
<feature type="binding site" evidence="6">
    <location>
        <position position="282"/>
    </location>
    <ligand>
        <name>Mn(2+)</name>
        <dbReference type="ChEBI" id="CHEBI:29035"/>
        <label>2</label>
    </ligand>
</feature>
<comment type="caution">
    <text evidence="9">The sequence shown here is derived from an EMBL/GenBank/DDBJ whole genome shotgun (WGS) entry which is preliminary data.</text>
</comment>
<dbReference type="OrthoDB" id="9769930at2"/>
<comment type="subcellular location">
    <subcellularLocation>
        <location evidence="6">Cytoplasm</location>
    </subcellularLocation>
</comment>
<dbReference type="RefSeq" id="WP_075858822.1">
    <property type="nucleotide sequence ID" value="NZ_BDJK01000011.1"/>
</dbReference>
<keyword evidence="5 6" id="KW-0413">Isomerase</keyword>
<dbReference type="GO" id="GO:0030145">
    <property type="term" value="F:manganese ion binding"/>
    <property type="evidence" value="ECO:0007669"/>
    <property type="project" value="UniProtKB-UniRule"/>
</dbReference>
<dbReference type="GO" id="GO:0009117">
    <property type="term" value="P:nucleotide metabolic process"/>
    <property type="evidence" value="ECO:0007669"/>
    <property type="project" value="UniProtKB-UniRule"/>
</dbReference>
<feature type="binding site" evidence="6">
    <location>
        <position position="287"/>
    </location>
    <ligand>
        <name>Mn(2+)</name>
        <dbReference type="ChEBI" id="CHEBI:29035"/>
        <label>2</label>
    </ligand>
</feature>
<evidence type="ECO:0000256" key="6">
    <source>
        <dbReference type="HAMAP-Rule" id="MF_00740"/>
    </source>
</evidence>
<feature type="binding site" evidence="6">
    <location>
        <position position="335"/>
    </location>
    <ligand>
        <name>Mn(2+)</name>
        <dbReference type="ChEBI" id="CHEBI:29035"/>
        <label>2</label>
    </ligand>
</feature>
<dbReference type="GO" id="GO:0000287">
    <property type="term" value="F:magnesium ion binding"/>
    <property type="evidence" value="ECO:0007669"/>
    <property type="project" value="UniProtKB-UniRule"/>
</dbReference>
<name>A0A1L8CTU0_9THEO</name>
<dbReference type="InterPro" id="IPR006124">
    <property type="entry name" value="Metalloenzyme"/>
</dbReference>
<dbReference type="PANTHER" id="PTHR21110">
    <property type="entry name" value="PHOSPHOPENTOMUTASE"/>
    <property type="match status" value="1"/>
</dbReference>
<comment type="catalytic activity">
    <reaction evidence="6">
        <text>2-deoxy-alpha-D-ribose 1-phosphate = 2-deoxy-D-ribose 5-phosphate</text>
        <dbReference type="Rhea" id="RHEA:27658"/>
        <dbReference type="ChEBI" id="CHEBI:57259"/>
        <dbReference type="ChEBI" id="CHEBI:62877"/>
        <dbReference type="EC" id="5.4.2.7"/>
    </reaction>
</comment>
<keyword evidence="2 6" id="KW-0963">Cytoplasm</keyword>